<evidence type="ECO:0000313" key="5">
    <source>
        <dbReference type="Proteomes" id="UP001491552"/>
    </source>
</evidence>
<comment type="caution">
    <text evidence="4">The sequence shown here is derived from an EMBL/GenBank/DDBJ whole genome shotgun (WGS) entry which is preliminary data.</text>
</comment>
<dbReference type="SUPFAM" id="SSF50998">
    <property type="entry name" value="Quinoprotein alcohol dehydrogenase-like"/>
    <property type="match status" value="1"/>
</dbReference>
<dbReference type="Pfam" id="PF13360">
    <property type="entry name" value="PQQ_2"/>
    <property type="match status" value="1"/>
</dbReference>
<keyword evidence="2" id="KW-0732">Signal</keyword>
<dbReference type="PANTHER" id="PTHR34512">
    <property type="entry name" value="CELL SURFACE PROTEIN"/>
    <property type="match status" value="1"/>
</dbReference>
<keyword evidence="5" id="KW-1185">Reference proteome</keyword>
<feature type="chain" id="PRO_5045059645" evidence="2">
    <location>
        <begin position="25"/>
        <end position="1749"/>
    </location>
</feature>
<dbReference type="Gene3D" id="2.60.40.3630">
    <property type="match status" value="1"/>
</dbReference>
<dbReference type="EMBL" id="JBBMFF010000178">
    <property type="protein sequence ID" value="MEQ2510665.1"/>
    <property type="molecule type" value="Genomic_DNA"/>
</dbReference>
<dbReference type="InterPro" id="IPR001119">
    <property type="entry name" value="SLH_dom"/>
</dbReference>
<evidence type="ECO:0000313" key="4">
    <source>
        <dbReference type="EMBL" id="MEQ2510665.1"/>
    </source>
</evidence>
<feature type="domain" description="SLH" evidence="3">
    <location>
        <begin position="1688"/>
        <end position="1749"/>
    </location>
</feature>
<reference evidence="4 5" key="1">
    <citation type="submission" date="2024-03" db="EMBL/GenBank/DDBJ databases">
        <title>Human intestinal bacterial collection.</title>
        <authorList>
            <person name="Pauvert C."/>
            <person name="Hitch T.C.A."/>
            <person name="Clavel T."/>
        </authorList>
    </citation>
    <scope>NUCLEOTIDE SEQUENCE [LARGE SCALE GENOMIC DNA]</scope>
    <source>
        <strain evidence="4 5">CLA-AA-H192</strain>
    </source>
</reference>
<dbReference type="PROSITE" id="PS51272">
    <property type="entry name" value="SLH"/>
    <property type="match status" value="3"/>
</dbReference>
<evidence type="ECO:0000256" key="2">
    <source>
        <dbReference type="SAM" id="SignalP"/>
    </source>
</evidence>
<dbReference type="Pfam" id="PF00395">
    <property type="entry name" value="SLH"/>
    <property type="match status" value="3"/>
</dbReference>
<proteinExistence type="predicted"/>
<sequence>MKSIRFLALLLCAALLLPLVPVHAAQSGGSFYLTASTAGQTLIEPVAVPYTAGQTIRDALRGSGYAFGGIDTAFITDIEGVAGNFTVYYDGGAYSLDAIASPETVTAVVFSERERGFPALLDAVTELGRFRERTDHVQNYPAAQQAYAAALSGLRTADEAGLTTLLAALRSAVAEYEAILNGTKYPVTFTDTAGTAAQLTLTDSYGNVTQVQGLRAEVVAGEYTFSLSDGGANRVDGTLTVAGAVEKQVTLPTGDWFGTIRLHNASGASAGAYPGTQDEKTHTAQFRVEDFRTLAYLYAERGVDAPADAALYSCYIGQNGKDYGDGSQPSNRKSWSSYQTALVSLLTAGMTDCEVRLEARSASGTDMRIQSYTLRLHRVPTLASLAVYGEGTRLPLDFDPAGTDYAVTTVSDRLAIEAVPFGTEGYSVTVNGGTSAEVPVGTITVQVAHTNGERTAYTIAATKVDSVEVRITVPAGTDTAVFNAADSEIAPVGSGTYRLIPGERYTWITTKQEFYHAAGSFEAAAGLTVQASEPDTTDRLSALASYSARNPKNGVSYESDVPFSAAQHRYTLTVPDANSTFYLQATPTGGYAVKARYLRQTTNTGTNGTQAAINVTATVDPAKTATACGQSLAASGYSNTVTLRLSRTAGSVEYYQDYTLLLRRRLTLGGLSAAVDGVTLNLLNAKGEAQSFDRDVTEYWTRVDVSARTLDFTASFRSLPTETNPNSGGYLADINGTTYAEAPSAALTLDPEKTAEDVTVTVHHADAAALPATYTLHVQKTEPTIVTFVTEPKDATVFLTNEQSGRRAERATDGSFALTPGDRYTYTVTAKGYVGTTIQHYTAPEQAETVRVTLQKAAENTGLQQLPAQWPSFRADAYNNGVIDARTPVSSENTVLYWATQLGSGYSSDACGCPIIVDDCLYTYGGETIYKLDKRTGEVLAQGKMDHKSSFAINSPTYAEGMIFVGLANGCVQAFDAVTLESLWLYEDPLGGQPNCPITYEGGYLYTGFWNREDGNANFVCLTVTDEDPAKTDESKLASWTYTSRGGFYWAGAYACKDFVLVGTDDGEAGYTTGHARVLSFDPRSGRLLGELTLPQTGDLRSSVTFVPDSEGGLAGTAYFTTKGGYFYGLHVEADGTFTEGSLRALKLANYANDPKNPAMSTCTPTIYNGRAYIGVSGTAQFGAYSGHNITVIDLASMSVAYSVRTQGYPQTSGILTTAYEAENGYVYVYFFDNYTPGKLRILADKPGQTAPVLITQETDESSGKHVTYDTPYVLFTPSGAQAQYAICSPVIDADGTIYFKNDSAYLMAVGSTMDRLEVTAQPEKTVYHAGQTFEAAGMQVTAVWHNGVRTDVTKLVQWSTDPLTLDDNDFQITYSHVLYQDRDGAPGTAYAAPVGLAALDVRKHIYDRVETTPEGHRGTCSYCGQTDEAFQPHEFVWVIDREPTEEETGLKHEECFCGYRRSENTEIPKKEHEHTYVATVVAPTCTEQGYTLHTCPSCGDTYRDAWTDALGHSWDAGRVTIPATEDTDGERTFTCTRCGAERTEVIPKTGETPCDGGANCPGSRFTDMPAAGNWAHAGIDFALKQGLFNGMSATTFEPDGSMTRAMLVTVLWRLDGSRAPAGRNTFTDVPGGQWFTDAVTWAAENGVVNGVGSGKFEPDGRVTREQIATILFRYAAKRYDTSARADLSVFPDAGRVSAYAREALAWANAAGLVNGTDNGFGLILDPQGDATRAQVAAILMRYVKNIVR</sequence>
<name>A0ABV1G5I5_9FIRM</name>
<dbReference type="InterPro" id="IPR002372">
    <property type="entry name" value="PQQ_rpt_dom"/>
</dbReference>
<dbReference type="RefSeq" id="WP_349135345.1">
    <property type="nucleotide sequence ID" value="NZ_JBBMFF010000178.1"/>
</dbReference>
<feature type="domain" description="SLH" evidence="3">
    <location>
        <begin position="1563"/>
        <end position="1622"/>
    </location>
</feature>
<protein>
    <submittedName>
        <fullName evidence="4">S-layer homology domain-containing protein</fullName>
    </submittedName>
</protein>
<feature type="signal peptide" evidence="2">
    <location>
        <begin position="1"/>
        <end position="24"/>
    </location>
</feature>
<evidence type="ECO:0000259" key="3">
    <source>
        <dbReference type="PROSITE" id="PS51272"/>
    </source>
</evidence>
<dbReference type="Gene3D" id="2.40.128.630">
    <property type="match status" value="1"/>
</dbReference>
<gene>
    <name evidence="4" type="ORF">WMO66_05290</name>
</gene>
<dbReference type="Proteomes" id="UP001491552">
    <property type="component" value="Unassembled WGS sequence"/>
</dbReference>
<keyword evidence="1" id="KW-0677">Repeat</keyword>
<dbReference type="InterPro" id="IPR011047">
    <property type="entry name" value="Quinoprotein_ADH-like_sf"/>
</dbReference>
<feature type="domain" description="SLH" evidence="3">
    <location>
        <begin position="1623"/>
        <end position="1686"/>
    </location>
</feature>
<organism evidence="4 5">
    <name type="scientific">Faecousia intestinalis</name>
    <dbReference type="NCBI Taxonomy" id="3133167"/>
    <lineage>
        <taxon>Bacteria</taxon>
        <taxon>Bacillati</taxon>
        <taxon>Bacillota</taxon>
        <taxon>Clostridia</taxon>
        <taxon>Eubacteriales</taxon>
        <taxon>Oscillospiraceae</taxon>
        <taxon>Faecousia</taxon>
    </lineage>
</organism>
<dbReference type="PANTHER" id="PTHR34512:SF30">
    <property type="entry name" value="OUTER MEMBRANE PROTEIN ASSEMBLY FACTOR BAMB"/>
    <property type="match status" value="1"/>
</dbReference>
<evidence type="ECO:0000256" key="1">
    <source>
        <dbReference type="ARBA" id="ARBA00022737"/>
    </source>
</evidence>
<accession>A0ABV1G5I5</accession>